<reference evidence="2" key="1">
    <citation type="journal article" date="2014" name="Front. Microbiol.">
        <title>High frequency of phylogenetically diverse reductive dehalogenase-homologous genes in deep subseafloor sedimentary metagenomes.</title>
        <authorList>
            <person name="Kawai M."/>
            <person name="Futagami T."/>
            <person name="Toyoda A."/>
            <person name="Takaki Y."/>
            <person name="Nishi S."/>
            <person name="Hori S."/>
            <person name="Arai W."/>
            <person name="Tsubouchi T."/>
            <person name="Morono Y."/>
            <person name="Uchiyama I."/>
            <person name="Ito T."/>
            <person name="Fujiyama A."/>
            <person name="Inagaki F."/>
            <person name="Takami H."/>
        </authorList>
    </citation>
    <scope>NUCLEOTIDE SEQUENCE</scope>
    <source>
        <strain evidence="2">Expedition CK06-06</strain>
    </source>
</reference>
<organism evidence="2">
    <name type="scientific">marine sediment metagenome</name>
    <dbReference type="NCBI Taxonomy" id="412755"/>
    <lineage>
        <taxon>unclassified sequences</taxon>
        <taxon>metagenomes</taxon>
        <taxon>ecological metagenomes</taxon>
    </lineage>
</organism>
<feature type="region of interest" description="Disordered" evidence="1">
    <location>
        <begin position="19"/>
        <end position="46"/>
    </location>
</feature>
<gene>
    <name evidence="2" type="ORF">S01H4_31144</name>
</gene>
<evidence type="ECO:0000256" key="1">
    <source>
        <dbReference type="SAM" id="MobiDB-lite"/>
    </source>
</evidence>
<sequence length="46" mass="5099">NSFIISDEMKVQSRDANFSIDNTPETESNTFFAISAESSARPTTIE</sequence>
<evidence type="ECO:0000313" key="2">
    <source>
        <dbReference type="EMBL" id="GAG78087.1"/>
    </source>
</evidence>
<comment type="caution">
    <text evidence="2">The sequence shown here is derived from an EMBL/GenBank/DDBJ whole genome shotgun (WGS) entry which is preliminary data.</text>
</comment>
<accession>X1B9Z7</accession>
<name>X1B9Z7_9ZZZZ</name>
<dbReference type="EMBL" id="BART01016147">
    <property type="protein sequence ID" value="GAG78087.1"/>
    <property type="molecule type" value="Genomic_DNA"/>
</dbReference>
<proteinExistence type="predicted"/>
<dbReference type="AlphaFoldDB" id="X1B9Z7"/>
<feature type="non-terminal residue" evidence="2">
    <location>
        <position position="1"/>
    </location>
</feature>
<protein>
    <submittedName>
        <fullName evidence="2">Uncharacterized protein</fullName>
    </submittedName>
</protein>